<evidence type="ECO:0000313" key="8">
    <source>
        <dbReference type="Proteomes" id="UP000315842"/>
    </source>
</evidence>
<dbReference type="Gene3D" id="3.60.120.10">
    <property type="entry name" value="Anthranilate synthase"/>
    <property type="match status" value="1"/>
</dbReference>
<dbReference type="RefSeq" id="WP_141317896.1">
    <property type="nucleotide sequence ID" value="NZ_BJLP01000001.1"/>
</dbReference>
<sequence>MTAAELLGALLADGTRPFALVHRPAHGEDVVDLLVGDVLEARRLHDLPLHGTACSRRGPGESLESLVVVPYRQVTERGFAAVDDDEPVLCLTVEEHHRLAWADVVGALPSRPAVVVGDFDVTDEQYADLVSTVLRDEIDTGSGANFVVHRSWEGHVSDGRTPVVAAAAAVRRLLLREAGAYWTFVIHTGPRTFVGASPERHVTLRAGTATMNPISGTYRYPSSGPTLEGVLGFLGDTKETDELNMVLDEEIKMMSRLCRDVHVRGPYLREMASLAHTEYLVEGTAEVDVPTLLRETMLAPTVTGSPIENACRVIAAHERRGRGYYSGFAALVGRDATGDASVDSAILIRTADVRADGRMTIGVGATLVRHSDPCAEAAETRTKVAGVLGGFDVGAAGPLASHPDVLAALDRRGRRIADFWRPVGGGRRPSARSSAAGRTGRAPGRVLVLDAEDTFTHMLACLLTDGGWDTRIVPAAQVAGPGRDLDAALADADVVLLGPGPGDPRADDDERVRALRAAGSRLLARRSPFVAVCLGHQVTAGLLGLRVVAHDCARQGLQSEVDLFGARETVGFYNSYVAQSHVDSFDVPDVGYVEVARRGAEVHALRGPFFSTLQFHPESVLTLDGGRLLRDAVAWAYGGRDGDAGPRGRRSGGQEPLEPVGGLRGSVAGL</sequence>
<dbReference type="SUPFAM" id="SSF52317">
    <property type="entry name" value="Class I glutamine amidotransferase-like"/>
    <property type="match status" value="1"/>
</dbReference>
<dbReference type="PANTHER" id="PTHR11236:SF49">
    <property type="entry name" value="ANTHRANILATE SYNTHASE COMPONENT 1"/>
    <property type="match status" value="1"/>
</dbReference>
<dbReference type="PRINTS" id="PR00097">
    <property type="entry name" value="ANTSNTHASEII"/>
</dbReference>
<feature type="region of interest" description="Disordered" evidence="4">
    <location>
        <begin position="643"/>
        <end position="670"/>
    </location>
</feature>
<dbReference type="PANTHER" id="PTHR11236">
    <property type="entry name" value="AMINOBENZOATE/ANTHRANILATE SYNTHASE"/>
    <property type="match status" value="1"/>
</dbReference>
<dbReference type="PRINTS" id="PR00096">
    <property type="entry name" value="GATASE"/>
</dbReference>
<dbReference type="Pfam" id="PF00425">
    <property type="entry name" value="Chorismate_bind"/>
    <property type="match status" value="1"/>
</dbReference>
<dbReference type="PROSITE" id="PS51273">
    <property type="entry name" value="GATASE_TYPE_1"/>
    <property type="match status" value="1"/>
</dbReference>
<comment type="catalytic activity">
    <reaction evidence="3">
        <text>chorismate + L-glutamine = anthranilate + pyruvate + L-glutamate + H(+)</text>
        <dbReference type="Rhea" id="RHEA:21732"/>
        <dbReference type="ChEBI" id="CHEBI:15361"/>
        <dbReference type="ChEBI" id="CHEBI:15378"/>
        <dbReference type="ChEBI" id="CHEBI:16567"/>
        <dbReference type="ChEBI" id="CHEBI:29748"/>
        <dbReference type="ChEBI" id="CHEBI:29985"/>
        <dbReference type="ChEBI" id="CHEBI:58359"/>
        <dbReference type="EC" id="4.1.3.27"/>
    </reaction>
</comment>
<protein>
    <recommendedName>
        <fullName evidence="1">anthranilate synthase</fullName>
        <ecNumber evidence="1">4.1.3.27</ecNumber>
    </recommendedName>
</protein>
<evidence type="ECO:0000256" key="2">
    <source>
        <dbReference type="ARBA" id="ARBA00023239"/>
    </source>
</evidence>
<comment type="caution">
    <text evidence="7">The sequence shown here is derived from an EMBL/GenBank/DDBJ whole genome shotgun (WGS) entry which is preliminary data.</text>
</comment>
<dbReference type="InterPro" id="IPR029062">
    <property type="entry name" value="Class_I_gatase-like"/>
</dbReference>
<dbReference type="GO" id="GO:0004049">
    <property type="term" value="F:anthranilate synthase activity"/>
    <property type="evidence" value="ECO:0007669"/>
    <property type="project" value="UniProtKB-EC"/>
</dbReference>
<dbReference type="InterPro" id="IPR015890">
    <property type="entry name" value="Chorismate_C"/>
</dbReference>
<gene>
    <name evidence="7" type="primary">phzE1</name>
    <name evidence="7" type="ORF">CUD01_01540</name>
</gene>
<dbReference type="EC" id="4.1.3.27" evidence="1"/>
<dbReference type="Gene3D" id="3.40.50.880">
    <property type="match status" value="1"/>
</dbReference>
<proteinExistence type="predicted"/>
<evidence type="ECO:0000256" key="3">
    <source>
        <dbReference type="ARBA" id="ARBA00047683"/>
    </source>
</evidence>
<reference evidence="7 8" key="1">
    <citation type="submission" date="2019-06" db="EMBL/GenBank/DDBJ databases">
        <title>Whole genome shotgun sequence of Cellulomonas uda NBRC 3747.</title>
        <authorList>
            <person name="Hosoyama A."/>
            <person name="Uohara A."/>
            <person name="Ohji S."/>
            <person name="Ichikawa N."/>
        </authorList>
    </citation>
    <scope>NUCLEOTIDE SEQUENCE [LARGE SCALE GENOMIC DNA]</scope>
    <source>
        <strain evidence="7 8">NBRC 3747</strain>
    </source>
</reference>
<dbReference type="EMBL" id="BJLP01000001">
    <property type="protein sequence ID" value="GEA79710.1"/>
    <property type="molecule type" value="Genomic_DNA"/>
</dbReference>
<evidence type="ECO:0000256" key="4">
    <source>
        <dbReference type="SAM" id="MobiDB-lite"/>
    </source>
</evidence>
<dbReference type="SUPFAM" id="SSF56322">
    <property type="entry name" value="ADC synthase"/>
    <property type="match status" value="1"/>
</dbReference>
<keyword evidence="2" id="KW-0456">Lyase</keyword>
<dbReference type="PRINTS" id="PR00099">
    <property type="entry name" value="CPSGATASE"/>
</dbReference>
<dbReference type="InterPro" id="IPR017926">
    <property type="entry name" value="GATASE"/>
</dbReference>
<dbReference type="AlphaFoldDB" id="A0A4Y3KA63"/>
<dbReference type="InterPro" id="IPR019999">
    <property type="entry name" value="Anth_synth_I-like"/>
</dbReference>
<feature type="domain" description="Chorismate-utilising enzyme C-terminal" evidence="6">
    <location>
        <begin position="124"/>
        <end position="383"/>
    </location>
</feature>
<evidence type="ECO:0000259" key="6">
    <source>
        <dbReference type="Pfam" id="PF00425"/>
    </source>
</evidence>
<evidence type="ECO:0000259" key="5">
    <source>
        <dbReference type="Pfam" id="PF00117"/>
    </source>
</evidence>
<dbReference type="InterPro" id="IPR005801">
    <property type="entry name" value="ADC_synthase"/>
</dbReference>
<accession>A0A4Y3KA63</accession>
<dbReference type="Proteomes" id="UP000315842">
    <property type="component" value="Unassembled WGS sequence"/>
</dbReference>
<feature type="domain" description="Glutamine amidotransferase" evidence="5">
    <location>
        <begin position="447"/>
        <end position="632"/>
    </location>
</feature>
<organism evidence="7 8">
    <name type="scientific">Cellulomonas uda</name>
    <dbReference type="NCBI Taxonomy" id="1714"/>
    <lineage>
        <taxon>Bacteria</taxon>
        <taxon>Bacillati</taxon>
        <taxon>Actinomycetota</taxon>
        <taxon>Actinomycetes</taxon>
        <taxon>Micrococcales</taxon>
        <taxon>Cellulomonadaceae</taxon>
        <taxon>Cellulomonas</taxon>
    </lineage>
</organism>
<dbReference type="GO" id="GO:0000162">
    <property type="term" value="P:L-tryptophan biosynthetic process"/>
    <property type="evidence" value="ECO:0007669"/>
    <property type="project" value="TreeGrafter"/>
</dbReference>
<name>A0A4Y3KA63_CELUD</name>
<dbReference type="Pfam" id="PF00117">
    <property type="entry name" value="GATase"/>
    <property type="match status" value="1"/>
</dbReference>
<evidence type="ECO:0000313" key="7">
    <source>
        <dbReference type="EMBL" id="GEA79710.1"/>
    </source>
</evidence>
<keyword evidence="8" id="KW-1185">Reference proteome</keyword>
<evidence type="ECO:0000256" key="1">
    <source>
        <dbReference type="ARBA" id="ARBA00012266"/>
    </source>
</evidence>